<comment type="function">
    <text evidence="1">This is a key enzyme of plant metabolism catalyzing the first reaction in the biosynthesis from L-phenylalanine of a wide variety of natural products based on the phenylpropane skeleton.</text>
</comment>
<dbReference type="PANTHER" id="PTHR10362">
    <property type="entry name" value="HISTIDINE AMMONIA-LYASE"/>
    <property type="match status" value="1"/>
</dbReference>
<sequence>MERSNRHTTNGNLYMNDHLNWGAAAAALSGSHLDEVKKMVEEYQDPVVKLGGARLTIAQVAALATSHANVVQVELSESVRDGVTTSSDWVMKSMLKGGDTYGVTIGFGATSHRRTKQCGALQ</sequence>
<evidence type="ECO:0000313" key="6">
    <source>
        <dbReference type="EMBL" id="CAI9302928.1"/>
    </source>
</evidence>
<keyword evidence="5" id="KW-0585">Phenylalanine catabolism</keyword>
<dbReference type="EC" id="4.3.1.24" evidence="4"/>
<dbReference type="AlphaFoldDB" id="A0AA36A2T3"/>
<dbReference type="SUPFAM" id="SSF48557">
    <property type="entry name" value="L-aspartase-like"/>
    <property type="match status" value="1"/>
</dbReference>
<evidence type="ECO:0000256" key="3">
    <source>
        <dbReference type="ARBA" id="ARBA00011881"/>
    </source>
</evidence>
<evidence type="ECO:0000256" key="5">
    <source>
        <dbReference type="ARBA" id="ARBA00023232"/>
    </source>
</evidence>
<dbReference type="Gene3D" id="1.10.275.10">
    <property type="entry name" value="Fumarase/aspartase (N-terminal domain)"/>
    <property type="match status" value="1"/>
</dbReference>
<comment type="similarity">
    <text evidence="2">Belongs to the PAL/histidase family.</text>
</comment>
<evidence type="ECO:0000313" key="7">
    <source>
        <dbReference type="Proteomes" id="UP001177003"/>
    </source>
</evidence>
<name>A0AA36A2T3_LACSI</name>
<evidence type="ECO:0000256" key="4">
    <source>
        <dbReference type="ARBA" id="ARBA00012139"/>
    </source>
</evidence>
<evidence type="ECO:0000256" key="2">
    <source>
        <dbReference type="ARBA" id="ARBA00007238"/>
    </source>
</evidence>
<comment type="subunit">
    <text evidence="3">Homotetramer.</text>
</comment>
<keyword evidence="7" id="KW-1185">Reference proteome</keyword>
<evidence type="ECO:0000256" key="1">
    <source>
        <dbReference type="ARBA" id="ARBA00002235"/>
    </source>
</evidence>
<proteinExistence type="inferred from homology"/>
<gene>
    <name evidence="6" type="ORF">LSALG_LOCUS41392</name>
</gene>
<accession>A0AA36A2T3</accession>
<dbReference type="InterPro" id="IPR008948">
    <property type="entry name" value="L-Aspartase-like"/>
</dbReference>
<dbReference type="GO" id="GO:0045548">
    <property type="term" value="F:phenylalanine ammonia-lyase activity"/>
    <property type="evidence" value="ECO:0007669"/>
    <property type="project" value="UniProtKB-EC"/>
</dbReference>
<dbReference type="InterPro" id="IPR001106">
    <property type="entry name" value="Aromatic_Lyase"/>
</dbReference>
<protein>
    <recommendedName>
        <fullName evidence="4">phenylalanine ammonia-lyase</fullName>
        <ecNumber evidence="4">4.3.1.24</ecNumber>
    </recommendedName>
</protein>
<reference evidence="6" key="1">
    <citation type="submission" date="2023-04" db="EMBL/GenBank/DDBJ databases">
        <authorList>
            <person name="Vijverberg K."/>
            <person name="Xiong W."/>
            <person name="Schranz E."/>
        </authorList>
    </citation>
    <scope>NUCLEOTIDE SEQUENCE</scope>
</reference>
<organism evidence="6 7">
    <name type="scientific">Lactuca saligna</name>
    <name type="common">Willowleaf lettuce</name>
    <dbReference type="NCBI Taxonomy" id="75948"/>
    <lineage>
        <taxon>Eukaryota</taxon>
        <taxon>Viridiplantae</taxon>
        <taxon>Streptophyta</taxon>
        <taxon>Embryophyta</taxon>
        <taxon>Tracheophyta</taxon>
        <taxon>Spermatophyta</taxon>
        <taxon>Magnoliopsida</taxon>
        <taxon>eudicotyledons</taxon>
        <taxon>Gunneridae</taxon>
        <taxon>Pentapetalae</taxon>
        <taxon>asterids</taxon>
        <taxon>campanulids</taxon>
        <taxon>Asterales</taxon>
        <taxon>Asteraceae</taxon>
        <taxon>Cichorioideae</taxon>
        <taxon>Cichorieae</taxon>
        <taxon>Lactucinae</taxon>
        <taxon>Lactuca</taxon>
    </lineage>
</organism>
<dbReference type="Pfam" id="PF00221">
    <property type="entry name" value="Lyase_aromatic"/>
    <property type="match status" value="1"/>
</dbReference>
<dbReference type="EMBL" id="OX465085">
    <property type="protein sequence ID" value="CAI9302928.1"/>
    <property type="molecule type" value="Genomic_DNA"/>
</dbReference>
<dbReference type="Proteomes" id="UP001177003">
    <property type="component" value="Chromosome 9"/>
</dbReference>
<dbReference type="GO" id="GO:0006559">
    <property type="term" value="P:L-phenylalanine catabolic process"/>
    <property type="evidence" value="ECO:0007669"/>
    <property type="project" value="UniProtKB-KW"/>
</dbReference>
<dbReference type="InterPro" id="IPR024083">
    <property type="entry name" value="Fumarase/histidase_N"/>
</dbReference>